<dbReference type="PANTHER" id="PTHR28584:SF1">
    <property type="entry name" value="PROTEIN FAM228B"/>
    <property type="match status" value="1"/>
</dbReference>
<proteinExistence type="inferred from homology"/>
<accession>A0A7S1KN45</accession>
<organism evidence="3">
    <name type="scientific">Percolomonas cosmopolitus</name>
    <dbReference type="NCBI Taxonomy" id="63605"/>
    <lineage>
        <taxon>Eukaryota</taxon>
        <taxon>Discoba</taxon>
        <taxon>Heterolobosea</taxon>
        <taxon>Tetramitia</taxon>
        <taxon>Eutetramitia</taxon>
        <taxon>Percolomonadidae</taxon>
        <taxon>Percolomonas</taxon>
    </lineage>
</organism>
<feature type="region of interest" description="Disordered" evidence="2">
    <location>
        <begin position="1"/>
        <end position="53"/>
    </location>
</feature>
<evidence type="ECO:0000256" key="2">
    <source>
        <dbReference type="SAM" id="MobiDB-lite"/>
    </source>
</evidence>
<feature type="compositionally biased region" description="Basic residues" evidence="2">
    <location>
        <begin position="1"/>
        <end position="22"/>
    </location>
</feature>
<reference evidence="3" key="1">
    <citation type="submission" date="2021-01" db="EMBL/GenBank/DDBJ databases">
        <authorList>
            <person name="Corre E."/>
            <person name="Pelletier E."/>
            <person name="Niang G."/>
            <person name="Scheremetjew M."/>
            <person name="Finn R."/>
            <person name="Kale V."/>
            <person name="Holt S."/>
            <person name="Cochrane G."/>
            <person name="Meng A."/>
            <person name="Brown T."/>
            <person name="Cohen L."/>
        </authorList>
    </citation>
    <scope>NUCLEOTIDE SEQUENCE</scope>
    <source>
        <strain evidence="3">WS</strain>
    </source>
</reference>
<dbReference type="EMBL" id="HBGD01003294">
    <property type="protein sequence ID" value="CAD9079491.1"/>
    <property type="molecule type" value="Transcribed_RNA"/>
</dbReference>
<dbReference type="PANTHER" id="PTHR28584">
    <property type="entry name" value="FAMILY WITH SEQUENCE SIMILARITY 228 MEMBER A"/>
    <property type="match status" value="1"/>
</dbReference>
<name>A0A7S1KN45_9EUKA</name>
<protein>
    <submittedName>
        <fullName evidence="3">Uncharacterized protein</fullName>
    </submittedName>
</protein>
<feature type="compositionally biased region" description="Polar residues" evidence="2">
    <location>
        <begin position="40"/>
        <end position="53"/>
    </location>
</feature>
<comment type="similarity">
    <text evidence="1">Belongs to the FAM228 family.</text>
</comment>
<dbReference type="AlphaFoldDB" id="A0A7S1KN45"/>
<feature type="compositionally biased region" description="Low complexity" evidence="2">
    <location>
        <begin position="26"/>
        <end position="39"/>
    </location>
</feature>
<evidence type="ECO:0000313" key="3">
    <source>
        <dbReference type="EMBL" id="CAD9079491.1"/>
    </source>
</evidence>
<gene>
    <name evidence="3" type="ORF">PCOS0759_LOCUS2725</name>
</gene>
<evidence type="ECO:0000256" key="1">
    <source>
        <dbReference type="ARBA" id="ARBA00007753"/>
    </source>
</evidence>
<dbReference type="InterPro" id="IPR040046">
    <property type="entry name" value="FAM228"/>
</dbReference>
<sequence length="403" mass="46533">MSQRIRKPSPTKRRSTPHKRKTLQNSSTTLTSARLSADSPTSPHNPTASPTKNTILVHNGELFQELLQDLDQQNDEFGAAAFPGDDANEYQPHLTRKMNQMNLIAQAKSRHEVQAKGRWEQIERATQRTVQKAKSQQEDKFRKQYADLMDERENFLSKVDKHLHFSDEEYMFGLAKLHEKWTKDVFEPIQNTVMEQVEKNGDAARKHRNECYDKFLKADARGSGVFRDIIDVDYDPHEVHAATVKYRTSRTMDPVKFSETKRIKEDTVRHTMDLNPEKKFKQIIASPLNKVNANSRGMMEPQMWSIPEATPSGRYSHQNPKNYAKPHDRTKSEIPLEHYVEPDRETVAKLVQKEIGPGKRIYKDRIQNKSLEEFTHGQQSEKILNAGKRVAGYRGQESTLKIG</sequence>